<proteinExistence type="predicted"/>
<feature type="domain" description="HAMP" evidence="12">
    <location>
        <begin position="216"/>
        <end position="268"/>
    </location>
</feature>
<feature type="transmembrane region" description="Helical" evidence="11">
    <location>
        <begin position="195"/>
        <end position="215"/>
    </location>
</feature>
<accession>A0ABQ6I7R1</accession>
<name>A0ABQ6I7R1_9MICO</name>
<keyword evidence="9" id="KW-0902">Two-component regulatory system</keyword>
<organism evidence="13 14">
    <name type="scientific">Demequina litorisediminis</name>
    <dbReference type="NCBI Taxonomy" id="1849022"/>
    <lineage>
        <taxon>Bacteria</taxon>
        <taxon>Bacillati</taxon>
        <taxon>Actinomycetota</taxon>
        <taxon>Actinomycetes</taxon>
        <taxon>Micrococcales</taxon>
        <taxon>Demequinaceae</taxon>
        <taxon>Demequina</taxon>
    </lineage>
</organism>
<comment type="subcellular location">
    <subcellularLocation>
        <location evidence="2">Cell membrane</location>
    </subcellularLocation>
</comment>
<reference evidence="14" key="1">
    <citation type="journal article" date="2019" name="Int. J. Syst. Evol. Microbiol.">
        <title>The Global Catalogue of Microorganisms (GCM) 10K type strain sequencing project: providing services to taxonomists for standard genome sequencing and annotation.</title>
        <authorList>
            <consortium name="The Broad Institute Genomics Platform"/>
            <consortium name="The Broad Institute Genome Sequencing Center for Infectious Disease"/>
            <person name="Wu L."/>
            <person name="Ma J."/>
        </authorList>
    </citation>
    <scope>NUCLEOTIDE SEQUENCE [LARGE SCALE GENOMIC DNA]</scope>
    <source>
        <strain evidence="14">NBRC 112299</strain>
    </source>
</reference>
<evidence type="ECO:0000256" key="9">
    <source>
        <dbReference type="ARBA" id="ARBA00023012"/>
    </source>
</evidence>
<feature type="compositionally biased region" description="Basic and acidic residues" evidence="10">
    <location>
        <begin position="314"/>
        <end position="332"/>
    </location>
</feature>
<evidence type="ECO:0000313" key="14">
    <source>
        <dbReference type="Proteomes" id="UP001157125"/>
    </source>
</evidence>
<evidence type="ECO:0000256" key="11">
    <source>
        <dbReference type="SAM" id="Phobius"/>
    </source>
</evidence>
<evidence type="ECO:0000256" key="3">
    <source>
        <dbReference type="ARBA" id="ARBA00012438"/>
    </source>
</evidence>
<dbReference type="SMART" id="SM00304">
    <property type="entry name" value="HAMP"/>
    <property type="match status" value="1"/>
</dbReference>
<dbReference type="PROSITE" id="PS50885">
    <property type="entry name" value="HAMP"/>
    <property type="match status" value="1"/>
</dbReference>
<dbReference type="CDD" id="cd06225">
    <property type="entry name" value="HAMP"/>
    <property type="match status" value="1"/>
</dbReference>
<keyword evidence="6 11" id="KW-0812">Transmembrane</keyword>
<dbReference type="SUPFAM" id="SSF158472">
    <property type="entry name" value="HAMP domain-like"/>
    <property type="match status" value="1"/>
</dbReference>
<keyword evidence="5" id="KW-0808">Transferase</keyword>
<dbReference type="EMBL" id="BSUN01000001">
    <property type="protein sequence ID" value="GMA33878.1"/>
    <property type="molecule type" value="Genomic_DNA"/>
</dbReference>
<comment type="caution">
    <text evidence="13">The sequence shown here is derived from an EMBL/GenBank/DDBJ whole genome shotgun (WGS) entry which is preliminary data.</text>
</comment>
<dbReference type="InterPro" id="IPR050428">
    <property type="entry name" value="TCS_sensor_his_kinase"/>
</dbReference>
<evidence type="ECO:0000256" key="1">
    <source>
        <dbReference type="ARBA" id="ARBA00000085"/>
    </source>
</evidence>
<keyword evidence="4" id="KW-0597">Phosphoprotein</keyword>
<evidence type="ECO:0000256" key="8">
    <source>
        <dbReference type="ARBA" id="ARBA00022989"/>
    </source>
</evidence>
<dbReference type="InterPro" id="IPR003660">
    <property type="entry name" value="HAMP_dom"/>
</dbReference>
<feature type="transmembrane region" description="Helical" evidence="11">
    <location>
        <begin position="16"/>
        <end position="39"/>
    </location>
</feature>
<feature type="region of interest" description="Disordered" evidence="10">
    <location>
        <begin position="310"/>
        <end position="365"/>
    </location>
</feature>
<keyword evidence="11" id="KW-0472">Membrane</keyword>
<dbReference type="Proteomes" id="UP001157125">
    <property type="component" value="Unassembled WGS sequence"/>
</dbReference>
<evidence type="ECO:0000256" key="5">
    <source>
        <dbReference type="ARBA" id="ARBA00022679"/>
    </source>
</evidence>
<dbReference type="Pfam" id="PF00672">
    <property type="entry name" value="HAMP"/>
    <property type="match status" value="1"/>
</dbReference>
<dbReference type="RefSeq" id="WP_284327097.1">
    <property type="nucleotide sequence ID" value="NZ_BSUN01000001.1"/>
</dbReference>
<evidence type="ECO:0000256" key="4">
    <source>
        <dbReference type="ARBA" id="ARBA00022553"/>
    </source>
</evidence>
<dbReference type="CDD" id="cd00082">
    <property type="entry name" value="HisKA"/>
    <property type="match status" value="1"/>
</dbReference>
<gene>
    <name evidence="13" type="ORF">GCM10025876_00820</name>
</gene>
<evidence type="ECO:0000259" key="12">
    <source>
        <dbReference type="PROSITE" id="PS50885"/>
    </source>
</evidence>
<dbReference type="PANTHER" id="PTHR45436">
    <property type="entry name" value="SENSOR HISTIDINE KINASE YKOH"/>
    <property type="match status" value="1"/>
</dbReference>
<evidence type="ECO:0000256" key="2">
    <source>
        <dbReference type="ARBA" id="ARBA00004236"/>
    </source>
</evidence>
<dbReference type="SUPFAM" id="SSF47384">
    <property type="entry name" value="Homodimeric domain of signal transducing histidine kinase"/>
    <property type="match status" value="1"/>
</dbReference>
<dbReference type="Pfam" id="PF00512">
    <property type="entry name" value="HisKA"/>
    <property type="match status" value="1"/>
</dbReference>
<comment type="catalytic activity">
    <reaction evidence="1">
        <text>ATP + protein L-histidine = ADP + protein N-phospho-L-histidine.</text>
        <dbReference type="EC" id="2.7.13.3"/>
    </reaction>
</comment>
<evidence type="ECO:0000256" key="6">
    <source>
        <dbReference type="ARBA" id="ARBA00022692"/>
    </source>
</evidence>
<protein>
    <recommendedName>
        <fullName evidence="3">histidine kinase</fullName>
        <ecNumber evidence="3">2.7.13.3</ecNumber>
    </recommendedName>
</protein>
<keyword evidence="7" id="KW-0418">Kinase</keyword>
<dbReference type="InterPro" id="IPR036097">
    <property type="entry name" value="HisK_dim/P_sf"/>
</dbReference>
<dbReference type="Gene3D" id="6.10.340.10">
    <property type="match status" value="1"/>
</dbReference>
<dbReference type="EC" id="2.7.13.3" evidence="3"/>
<keyword evidence="14" id="KW-1185">Reference proteome</keyword>
<sequence>MSLAHRLSRVSVRARIGLAVLALTGLALAVAGLVALAVLDDAERDRMHADLVSDLQEFVVLAEEGVDPVTGEPFTDPGAAVRTSMERNVPDTNEGVVGFLDGKPGVGLARRADPLDADTEFIEAVAPLTLATDITYTSLSTAHADYLVAVAPARAADGGGLVVGAEGSGQGSTAAQVLAYDVNAELGLLHRAFRIYGLVAAGAFVVVGILAWLLAGRLLRPVGALAAAAQRIGREDLTERVAVSGGDDVSDMARSVNTMLDRLQAAFDSQTALLNDVSHELRTPITVVRGHLELMDADDPADAREVRALSLDEPGSHDHTRGGSAHPREGRPSRLRVPCPGRRARPHRGGLRQGRSPGRASLGPR</sequence>
<evidence type="ECO:0000256" key="10">
    <source>
        <dbReference type="SAM" id="MobiDB-lite"/>
    </source>
</evidence>
<evidence type="ECO:0000256" key="7">
    <source>
        <dbReference type="ARBA" id="ARBA00022777"/>
    </source>
</evidence>
<dbReference type="InterPro" id="IPR003661">
    <property type="entry name" value="HisK_dim/P_dom"/>
</dbReference>
<keyword evidence="8 11" id="KW-1133">Transmembrane helix</keyword>
<evidence type="ECO:0000313" key="13">
    <source>
        <dbReference type="EMBL" id="GMA33878.1"/>
    </source>
</evidence>
<dbReference type="PANTHER" id="PTHR45436:SF5">
    <property type="entry name" value="SENSOR HISTIDINE KINASE TRCS"/>
    <property type="match status" value="1"/>
</dbReference>
<dbReference type="Gene3D" id="1.10.287.130">
    <property type="match status" value="1"/>
</dbReference>